<dbReference type="InterPro" id="IPR012495">
    <property type="entry name" value="TadE-like_dom"/>
</dbReference>
<gene>
    <name evidence="3" type="ORF">ACFOU2_13025</name>
</gene>
<name>A0ABV8B502_9BACI</name>
<feature type="domain" description="TadE-like" evidence="2">
    <location>
        <begin position="30"/>
        <end position="71"/>
    </location>
</feature>
<dbReference type="RefSeq" id="WP_377915754.1">
    <property type="nucleotide sequence ID" value="NZ_JBHRZT010000052.1"/>
</dbReference>
<reference evidence="4" key="1">
    <citation type="journal article" date="2019" name="Int. J. Syst. Evol. Microbiol.">
        <title>The Global Catalogue of Microorganisms (GCM) 10K type strain sequencing project: providing services to taxonomists for standard genome sequencing and annotation.</title>
        <authorList>
            <consortium name="The Broad Institute Genomics Platform"/>
            <consortium name="The Broad Institute Genome Sequencing Center for Infectious Disease"/>
            <person name="Wu L."/>
            <person name="Ma J."/>
        </authorList>
    </citation>
    <scope>NUCLEOTIDE SEQUENCE [LARGE SCALE GENOMIC DNA]</scope>
    <source>
        <strain evidence="4">CCUG 61889</strain>
    </source>
</reference>
<feature type="transmembrane region" description="Helical" evidence="1">
    <location>
        <begin position="36"/>
        <end position="62"/>
    </location>
</feature>
<accession>A0ABV8B502</accession>
<dbReference type="Pfam" id="PF07811">
    <property type="entry name" value="TadE"/>
    <property type="match status" value="1"/>
</dbReference>
<sequence length="149" mass="16386">MNWCFKQNKQVIVEVKAMRLWKKRLTNEKGSASIEFLGMVPLLLLLFVMLWQFLVVGYALIVTHSAVNEGAKVFAVTEDPGQASAKASDVISKVGSSIRTGSFTVNNSGDPDFTAVMQTEVELVFLPADMRKGLPAIPIKQEATSRVIQ</sequence>
<keyword evidence="4" id="KW-1185">Reference proteome</keyword>
<protein>
    <submittedName>
        <fullName evidence="3">TadE/TadG family type IV pilus assembly protein</fullName>
    </submittedName>
</protein>
<dbReference type="Proteomes" id="UP001595752">
    <property type="component" value="Unassembled WGS sequence"/>
</dbReference>
<organism evidence="3 4">
    <name type="scientific">Bacillus songklensis</name>
    <dbReference type="NCBI Taxonomy" id="1069116"/>
    <lineage>
        <taxon>Bacteria</taxon>
        <taxon>Bacillati</taxon>
        <taxon>Bacillota</taxon>
        <taxon>Bacilli</taxon>
        <taxon>Bacillales</taxon>
        <taxon>Bacillaceae</taxon>
        <taxon>Bacillus</taxon>
    </lineage>
</organism>
<evidence type="ECO:0000313" key="3">
    <source>
        <dbReference type="EMBL" id="MFC3884371.1"/>
    </source>
</evidence>
<evidence type="ECO:0000256" key="1">
    <source>
        <dbReference type="SAM" id="Phobius"/>
    </source>
</evidence>
<keyword evidence="1" id="KW-1133">Transmembrane helix</keyword>
<evidence type="ECO:0000259" key="2">
    <source>
        <dbReference type="Pfam" id="PF07811"/>
    </source>
</evidence>
<evidence type="ECO:0000313" key="4">
    <source>
        <dbReference type="Proteomes" id="UP001595752"/>
    </source>
</evidence>
<keyword evidence="1" id="KW-0812">Transmembrane</keyword>
<keyword evidence="1" id="KW-0472">Membrane</keyword>
<dbReference type="EMBL" id="JBHRZT010000052">
    <property type="protein sequence ID" value="MFC3884371.1"/>
    <property type="molecule type" value="Genomic_DNA"/>
</dbReference>
<proteinExistence type="predicted"/>
<comment type="caution">
    <text evidence="3">The sequence shown here is derived from an EMBL/GenBank/DDBJ whole genome shotgun (WGS) entry which is preliminary data.</text>
</comment>